<proteinExistence type="predicted"/>
<dbReference type="KEGG" id="bha:BH1368"/>
<dbReference type="EMBL" id="BA000004">
    <property type="protein sequence ID" value="BAB05087.1"/>
    <property type="molecule type" value="Genomic_DNA"/>
</dbReference>
<dbReference type="HOGENOM" id="CLU_208866_0_0_9"/>
<name>Q9KD51_HALH5</name>
<organism evidence="1 2">
    <name type="scientific">Halalkalibacterium halodurans (strain ATCC BAA-125 / DSM 18197 / FERM 7344 / JCM 9153 / C-125)</name>
    <name type="common">Bacillus halodurans</name>
    <dbReference type="NCBI Taxonomy" id="272558"/>
    <lineage>
        <taxon>Bacteria</taxon>
        <taxon>Bacillati</taxon>
        <taxon>Bacillota</taxon>
        <taxon>Bacilli</taxon>
        <taxon>Bacillales</taxon>
        <taxon>Bacillaceae</taxon>
        <taxon>Halalkalibacterium (ex Joshi et al. 2022)</taxon>
    </lineage>
</organism>
<dbReference type="GeneID" id="87596988"/>
<accession>Q9KD51</accession>
<dbReference type="RefSeq" id="WP_010897533.1">
    <property type="nucleotide sequence ID" value="NC_002570.2"/>
</dbReference>
<dbReference type="InterPro" id="IPR025617">
    <property type="entry name" value="YqzL"/>
</dbReference>
<keyword evidence="2" id="KW-1185">Reference proteome</keyword>
<dbReference type="AlphaFoldDB" id="Q9KD51"/>
<sequence length="49" mass="5753">MLDLSWKVFEKTGNVDTYLLIKEIERASDQQSQMEDLELVIEEQDSPTH</sequence>
<gene>
    <name evidence="1" type="ordered locus">BH1368</name>
</gene>
<protein>
    <submittedName>
        <fullName evidence="1">BH1368 protein</fullName>
    </submittedName>
</protein>
<evidence type="ECO:0000313" key="2">
    <source>
        <dbReference type="Proteomes" id="UP000001258"/>
    </source>
</evidence>
<reference evidence="1 2" key="1">
    <citation type="journal article" date="2000" name="Nucleic Acids Res.">
        <title>Complete genome sequence of the alkaliphilic bacterium Bacillus halodurans and genomic sequence comparison with Bacillus subtilis.</title>
        <authorList>
            <person name="Takami H."/>
            <person name="Nakasone K."/>
            <person name="Takaki Y."/>
            <person name="Maeno G."/>
            <person name="Sasaki R."/>
            <person name="Masui N."/>
            <person name="Fuji F."/>
            <person name="Hirama C."/>
            <person name="Nakamura Y."/>
            <person name="Ogasawara N."/>
            <person name="Kuhara S."/>
            <person name="Horikoshi K."/>
        </authorList>
    </citation>
    <scope>NUCLEOTIDE SEQUENCE [LARGE SCALE GENOMIC DNA]</scope>
    <source>
        <strain evidence="2">ATCC BAA-125 / DSM 18197 / FERM 7344 / JCM 9153 / C-125</strain>
    </source>
</reference>
<dbReference type="OrthoDB" id="1650227at2"/>
<evidence type="ECO:0000313" key="1">
    <source>
        <dbReference type="EMBL" id="BAB05087.1"/>
    </source>
</evidence>
<dbReference type="STRING" id="272558.gene:10727262"/>
<dbReference type="Proteomes" id="UP000001258">
    <property type="component" value="Chromosome"/>
</dbReference>
<dbReference type="Pfam" id="PF14006">
    <property type="entry name" value="YqzL"/>
    <property type="match status" value="1"/>
</dbReference>
<dbReference type="PIR" id="H83820">
    <property type="entry name" value="H83820"/>
</dbReference>